<dbReference type="Gene3D" id="1.10.1740.10">
    <property type="match status" value="1"/>
</dbReference>
<reference evidence="8 9" key="1">
    <citation type="submission" date="2023-10" db="EMBL/GenBank/DDBJ databases">
        <title>Noviherbaspirillum sp. CPCC 100848 genome assembly.</title>
        <authorList>
            <person name="Li X.Y."/>
            <person name="Fang X.M."/>
        </authorList>
    </citation>
    <scope>NUCLEOTIDE SEQUENCE [LARGE SCALE GENOMIC DNA]</scope>
    <source>
        <strain evidence="8 9">CPCC 100848</strain>
    </source>
</reference>
<evidence type="ECO:0000256" key="3">
    <source>
        <dbReference type="ARBA" id="ARBA00023082"/>
    </source>
</evidence>
<keyword evidence="2" id="KW-0805">Transcription regulation</keyword>
<evidence type="ECO:0000256" key="5">
    <source>
        <dbReference type="ARBA" id="ARBA00023163"/>
    </source>
</evidence>
<dbReference type="Proteomes" id="UP001352263">
    <property type="component" value="Unassembled WGS sequence"/>
</dbReference>
<gene>
    <name evidence="8" type="ORF">RY831_26015</name>
</gene>
<evidence type="ECO:0000256" key="4">
    <source>
        <dbReference type="ARBA" id="ARBA00023125"/>
    </source>
</evidence>
<dbReference type="PANTHER" id="PTHR43133:SF8">
    <property type="entry name" value="RNA POLYMERASE SIGMA FACTOR HI_1459-RELATED"/>
    <property type="match status" value="1"/>
</dbReference>
<dbReference type="RefSeq" id="WP_326509296.1">
    <property type="nucleotide sequence ID" value="NZ_JAWIIV010000033.1"/>
</dbReference>
<dbReference type="InterPro" id="IPR013325">
    <property type="entry name" value="RNA_pol_sigma_r2"/>
</dbReference>
<dbReference type="PANTHER" id="PTHR43133">
    <property type="entry name" value="RNA POLYMERASE ECF-TYPE SIGMA FACTO"/>
    <property type="match status" value="1"/>
</dbReference>
<dbReference type="SUPFAM" id="SSF88946">
    <property type="entry name" value="Sigma2 domain of RNA polymerase sigma factors"/>
    <property type="match status" value="1"/>
</dbReference>
<keyword evidence="3" id="KW-0731">Sigma factor</keyword>
<evidence type="ECO:0000259" key="7">
    <source>
        <dbReference type="Pfam" id="PF08281"/>
    </source>
</evidence>
<dbReference type="InterPro" id="IPR007627">
    <property type="entry name" value="RNA_pol_sigma70_r2"/>
</dbReference>
<evidence type="ECO:0000256" key="2">
    <source>
        <dbReference type="ARBA" id="ARBA00023015"/>
    </source>
</evidence>
<keyword evidence="5" id="KW-0804">Transcription</keyword>
<accession>A0ABU6JG49</accession>
<protein>
    <submittedName>
        <fullName evidence="8">Sigma-70 family RNA polymerase sigma factor</fullName>
    </submittedName>
</protein>
<dbReference type="InterPro" id="IPR013249">
    <property type="entry name" value="RNA_pol_sigma70_r4_t2"/>
</dbReference>
<evidence type="ECO:0000256" key="1">
    <source>
        <dbReference type="ARBA" id="ARBA00010641"/>
    </source>
</evidence>
<dbReference type="NCBIfam" id="TIGR02937">
    <property type="entry name" value="sigma70-ECF"/>
    <property type="match status" value="1"/>
</dbReference>
<organism evidence="8 9">
    <name type="scientific">Noviherbaspirillum album</name>
    <dbReference type="NCBI Taxonomy" id="3080276"/>
    <lineage>
        <taxon>Bacteria</taxon>
        <taxon>Pseudomonadati</taxon>
        <taxon>Pseudomonadota</taxon>
        <taxon>Betaproteobacteria</taxon>
        <taxon>Burkholderiales</taxon>
        <taxon>Oxalobacteraceae</taxon>
        <taxon>Noviherbaspirillum</taxon>
    </lineage>
</organism>
<evidence type="ECO:0000259" key="6">
    <source>
        <dbReference type="Pfam" id="PF04542"/>
    </source>
</evidence>
<dbReference type="InterPro" id="IPR039425">
    <property type="entry name" value="RNA_pol_sigma-70-like"/>
</dbReference>
<proteinExistence type="inferred from homology"/>
<evidence type="ECO:0000313" key="8">
    <source>
        <dbReference type="EMBL" id="MEC4722627.1"/>
    </source>
</evidence>
<dbReference type="InterPro" id="IPR014289">
    <property type="entry name" value="RNA_pol_sigma-24-rel"/>
</dbReference>
<dbReference type="EMBL" id="JAWIIV010000033">
    <property type="protein sequence ID" value="MEC4722627.1"/>
    <property type="molecule type" value="Genomic_DNA"/>
</dbReference>
<comment type="caution">
    <text evidence="8">The sequence shown here is derived from an EMBL/GenBank/DDBJ whole genome shotgun (WGS) entry which is preliminary data.</text>
</comment>
<feature type="domain" description="RNA polymerase sigma-70 region 2" evidence="6">
    <location>
        <begin position="10"/>
        <end position="75"/>
    </location>
</feature>
<dbReference type="NCBIfam" id="TIGR02943">
    <property type="entry name" value="Sig70_famx1"/>
    <property type="match status" value="1"/>
</dbReference>
<evidence type="ECO:0000313" key="9">
    <source>
        <dbReference type="Proteomes" id="UP001352263"/>
    </source>
</evidence>
<sequence>MSVPLNNELEALRPALVRFAMLQLRNDAAAEDAVQETLVAVLEKPGNYAGRSSLRTYVTGILKHKILDAMRSNRREVQFDAAGGAYGNHGNEVNNGARTDADFIDALFRADGHVVDMPRPWGDPDAALEQKDFFRMLELCLEKLPPKTARIFMMREWLEMETPDICRELQISSSNAWVMLYRARLQLRECLDLNWFGEN</sequence>
<dbReference type="NCBIfam" id="NF009173">
    <property type="entry name" value="PRK12520.1"/>
    <property type="match status" value="1"/>
</dbReference>
<dbReference type="Pfam" id="PF04542">
    <property type="entry name" value="Sigma70_r2"/>
    <property type="match status" value="1"/>
</dbReference>
<feature type="domain" description="RNA polymerase sigma factor 70 region 4 type 2" evidence="7">
    <location>
        <begin position="135"/>
        <end position="187"/>
    </location>
</feature>
<dbReference type="Pfam" id="PF08281">
    <property type="entry name" value="Sigma70_r4_2"/>
    <property type="match status" value="1"/>
</dbReference>
<comment type="similarity">
    <text evidence="1">Belongs to the sigma-70 factor family. ECF subfamily.</text>
</comment>
<name>A0ABU6JG49_9BURK</name>
<dbReference type="InterPro" id="IPR013324">
    <property type="entry name" value="RNA_pol_sigma_r3/r4-like"/>
</dbReference>
<dbReference type="InterPro" id="IPR036388">
    <property type="entry name" value="WH-like_DNA-bd_sf"/>
</dbReference>
<dbReference type="Gene3D" id="1.10.10.10">
    <property type="entry name" value="Winged helix-like DNA-binding domain superfamily/Winged helix DNA-binding domain"/>
    <property type="match status" value="1"/>
</dbReference>
<keyword evidence="9" id="KW-1185">Reference proteome</keyword>
<dbReference type="SUPFAM" id="SSF88659">
    <property type="entry name" value="Sigma3 and sigma4 domains of RNA polymerase sigma factors"/>
    <property type="match status" value="1"/>
</dbReference>
<dbReference type="InterPro" id="IPR014284">
    <property type="entry name" value="RNA_pol_sigma-70_dom"/>
</dbReference>
<keyword evidence="4" id="KW-0238">DNA-binding</keyword>